<keyword evidence="6 14" id="KW-0812">Transmembrane</keyword>
<dbReference type="InterPro" id="IPR000531">
    <property type="entry name" value="Beta-barrel_TonB"/>
</dbReference>
<dbReference type="GO" id="GO:0009279">
    <property type="term" value="C:cell outer membrane"/>
    <property type="evidence" value="ECO:0007669"/>
    <property type="project" value="UniProtKB-SubCell"/>
</dbReference>
<reference evidence="20 21" key="1">
    <citation type="submission" date="2019-07" db="EMBL/GenBank/DDBJ databases">
        <title>Genome sequencing for Ferrovibrio sp. K5.</title>
        <authorList>
            <person name="Park S.-J."/>
        </authorList>
    </citation>
    <scope>NUCLEOTIDE SEQUENCE [LARGE SCALE GENOMIC DNA]</scope>
    <source>
        <strain evidence="20 21">K5</strain>
    </source>
</reference>
<dbReference type="GO" id="GO:0038023">
    <property type="term" value="F:signaling receptor activity"/>
    <property type="evidence" value="ECO:0007669"/>
    <property type="project" value="InterPro"/>
</dbReference>
<dbReference type="Proteomes" id="UP000317496">
    <property type="component" value="Chromosome"/>
</dbReference>
<evidence type="ECO:0000256" key="14">
    <source>
        <dbReference type="PROSITE-ProRule" id="PRU01360"/>
    </source>
</evidence>
<keyword evidence="4 14" id="KW-1134">Transmembrane beta strand</keyword>
<dbReference type="InterPro" id="IPR010105">
    <property type="entry name" value="TonB_sidphr_rcpt"/>
</dbReference>
<dbReference type="PROSITE" id="PS52016">
    <property type="entry name" value="TONB_DEPENDENT_REC_3"/>
    <property type="match status" value="1"/>
</dbReference>
<accession>A0A516H1Y0</accession>
<dbReference type="Pfam" id="PF00593">
    <property type="entry name" value="TonB_dep_Rec_b-barrel"/>
    <property type="match status" value="1"/>
</dbReference>
<dbReference type="InterPro" id="IPR012910">
    <property type="entry name" value="Plug_dom"/>
</dbReference>
<dbReference type="InterPro" id="IPR036942">
    <property type="entry name" value="Beta-barrel_TonB_sf"/>
</dbReference>
<keyword evidence="10 16" id="KW-0798">TonB box</keyword>
<evidence type="ECO:0000256" key="10">
    <source>
        <dbReference type="ARBA" id="ARBA00023077"/>
    </source>
</evidence>
<comment type="subcellular location">
    <subcellularLocation>
        <location evidence="1 14">Cell outer membrane</location>
        <topology evidence="1 14">Multi-pass membrane protein</topology>
    </subcellularLocation>
</comment>
<evidence type="ECO:0000256" key="2">
    <source>
        <dbReference type="ARBA" id="ARBA00009810"/>
    </source>
</evidence>
<keyword evidence="13 14" id="KW-0998">Cell outer membrane</keyword>
<evidence type="ECO:0000256" key="4">
    <source>
        <dbReference type="ARBA" id="ARBA00022452"/>
    </source>
</evidence>
<keyword evidence="12 20" id="KW-0675">Receptor</keyword>
<comment type="similarity">
    <text evidence="2 14 16">Belongs to the TonB-dependent receptor family.</text>
</comment>
<dbReference type="GO" id="GO:0015343">
    <property type="term" value="F:siderophore-iron transmembrane transporter activity"/>
    <property type="evidence" value="ECO:0007669"/>
    <property type="project" value="InterPro"/>
</dbReference>
<organism evidence="20 21">
    <name type="scientific">Ferrovibrio terrae</name>
    <dbReference type="NCBI Taxonomy" id="2594003"/>
    <lineage>
        <taxon>Bacteria</taxon>
        <taxon>Pseudomonadati</taxon>
        <taxon>Pseudomonadota</taxon>
        <taxon>Alphaproteobacteria</taxon>
        <taxon>Rhodospirillales</taxon>
        <taxon>Rhodospirillaceae</taxon>
        <taxon>Ferrovibrio</taxon>
    </lineage>
</organism>
<keyword evidence="9" id="KW-0406">Ion transport</keyword>
<dbReference type="KEGG" id="fer:FNB15_11090"/>
<feature type="short sequence motif" description="TonB C-terminal box" evidence="15">
    <location>
        <begin position="703"/>
        <end position="720"/>
    </location>
</feature>
<dbReference type="InterPro" id="IPR037066">
    <property type="entry name" value="Plug_dom_sf"/>
</dbReference>
<dbReference type="InterPro" id="IPR010917">
    <property type="entry name" value="TonB_rcpt_CS"/>
</dbReference>
<name>A0A516H1Y0_9PROT</name>
<evidence type="ECO:0000313" key="21">
    <source>
        <dbReference type="Proteomes" id="UP000317496"/>
    </source>
</evidence>
<keyword evidence="11 14" id="KW-0472">Membrane</keyword>
<protein>
    <submittedName>
        <fullName evidence="20">TonB-dependent siderophore receptor</fullName>
    </submittedName>
</protein>
<dbReference type="AlphaFoldDB" id="A0A516H1Y0"/>
<dbReference type="SUPFAM" id="SSF56935">
    <property type="entry name" value="Porins"/>
    <property type="match status" value="1"/>
</dbReference>
<feature type="domain" description="TonB-dependent receptor plug" evidence="19">
    <location>
        <begin position="72"/>
        <end position="179"/>
    </location>
</feature>
<evidence type="ECO:0000256" key="13">
    <source>
        <dbReference type="ARBA" id="ARBA00023237"/>
    </source>
</evidence>
<evidence type="ECO:0000256" key="1">
    <source>
        <dbReference type="ARBA" id="ARBA00004571"/>
    </source>
</evidence>
<dbReference type="PROSITE" id="PS01156">
    <property type="entry name" value="TONB_DEPENDENT_REC_2"/>
    <property type="match status" value="1"/>
</dbReference>
<evidence type="ECO:0000256" key="3">
    <source>
        <dbReference type="ARBA" id="ARBA00022448"/>
    </source>
</evidence>
<keyword evidence="3 14" id="KW-0813">Transport</keyword>
<evidence type="ECO:0000256" key="15">
    <source>
        <dbReference type="PROSITE-ProRule" id="PRU10144"/>
    </source>
</evidence>
<evidence type="ECO:0000313" key="20">
    <source>
        <dbReference type="EMBL" id="QDO97778.1"/>
    </source>
</evidence>
<proteinExistence type="inferred from homology"/>
<feature type="signal peptide" evidence="17">
    <location>
        <begin position="1"/>
        <end position="33"/>
    </location>
</feature>
<evidence type="ECO:0000256" key="5">
    <source>
        <dbReference type="ARBA" id="ARBA00022496"/>
    </source>
</evidence>
<evidence type="ECO:0000256" key="9">
    <source>
        <dbReference type="ARBA" id="ARBA00023065"/>
    </source>
</evidence>
<dbReference type="Pfam" id="PF07715">
    <property type="entry name" value="Plug"/>
    <property type="match status" value="1"/>
</dbReference>
<evidence type="ECO:0000256" key="11">
    <source>
        <dbReference type="ARBA" id="ARBA00023136"/>
    </source>
</evidence>
<dbReference type="GO" id="GO:0015891">
    <property type="term" value="P:siderophore transport"/>
    <property type="evidence" value="ECO:0007669"/>
    <property type="project" value="InterPro"/>
</dbReference>
<keyword evidence="5" id="KW-0410">Iron transport</keyword>
<evidence type="ECO:0000256" key="17">
    <source>
        <dbReference type="SAM" id="SignalP"/>
    </source>
</evidence>
<dbReference type="Gene3D" id="2.40.170.20">
    <property type="entry name" value="TonB-dependent receptor, beta-barrel domain"/>
    <property type="match status" value="1"/>
</dbReference>
<dbReference type="NCBIfam" id="TIGR01783">
    <property type="entry name" value="TonB-siderophor"/>
    <property type="match status" value="1"/>
</dbReference>
<gene>
    <name evidence="20" type="ORF">FNB15_11090</name>
</gene>
<sequence>MSLIMKNIRGSASTLGLLLTLPAAALFAGQAHAQSTGQDSQPVQLQTITVNAAGDWLGEADPEVVRTHAGGRGVVRQEQFEQSGASTVTEAIRAIPGVQAPPNNGTGSADSALNIGIRGMTSRLSAGTTLLLDGVPMSVAPYGQPETSLAGVSLGMLQAIDVVKGGGSVRYGPNISGGVVNFVTKDIPTTPYGGEISLRGDSTLSGSDGRMNGKTDLLFGGSLENGTGLAVLYSGNHGEGFRENHRQDIDDFMLKGRFALTENSRLEARIHHYYADVNLPGPLNLAAYRADPYQSTHSRERFLGERDEYVVKYVNEFNGDYRLETTAFHTNAMREFTLASNSNTAVVGGGSDATANRLERLPRNYSVYGFEPRFTALAETGSVKHAMSVGYRYMTESTDERQMRRTFAAGGNPFGAPEVMIRSSTGSTEAHAVYVDDAVKIGTVTVTPGLRFEKVEVDRTNMNGGFRDTEEYNEPLPSLRLGWEATREWFGYANYSTSFNPVTHLALGATTAAETSLEPERAKTYELGARYRTGGLSLEAGVFWIDFDNQIESVGGVNINTGATRHRGIETAAEYDLGMINPAMKGLSLYGTYAWTKATREQGVNSGNHVQLYSPHVATLGTRYRIDNWTLNLNAYAQSSQFADDANTVAESANGKLGTIPGYLLFNGQVAYDFDSGVTIAAGMVNILDKDYFTRASVEANGGIFAGAPRTAYIQTKFVF</sequence>
<feature type="chain" id="PRO_5022112670" evidence="17">
    <location>
        <begin position="34"/>
        <end position="720"/>
    </location>
</feature>
<evidence type="ECO:0000259" key="19">
    <source>
        <dbReference type="Pfam" id="PF07715"/>
    </source>
</evidence>
<dbReference type="OrthoDB" id="9760620at2"/>
<dbReference type="Gene3D" id="2.170.130.10">
    <property type="entry name" value="TonB-dependent receptor, plug domain"/>
    <property type="match status" value="1"/>
</dbReference>
<evidence type="ECO:0000256" key="8">
    <source>
        <dbReference type="ARBA" id="ARBA00023004"/>
    </source>
</evidence>
<evidence type="ECO:0000256" key="16">
    <source>
        <dbReference type="RuleBase" id="RU003357"/>
    </source>
</evidence>
<dbReference type="PANTHER" id="PTHR30442:SF0">
    <property type="entry name" value="FE(3+) DICITRATE TRANSPORT PROTEIN FECA"/>
    <property type="match status" value="1"/>
</dbReference>
<evidence type="ECO:0000259" key="18">
    <source>
        <dbReference type="Pfam" id="PF00593"/>
    </source>
</evidence>
<dbReference type="InterPro" id="IPR039426">
    <property type="entry name" value="TonB-dep_rcpt-like"/>
</dbReference>
<keyword evidence="21" id="KW-1185">Reference proteome</keyword>
<keyword evidence="7 17" id="KW-0732">Signal</keyword>
<dbReference type="CDD" id="cd01347">
    <property type="entry name" value="ligand_gated_channel"/>
    <property type="match status" value="1"/>
</dbReference>
<keyword evidence="8" id="KW-0408">Iron</keyword>
<dbReference type="PANTHER" id="PTHR30442">
    <property type="entry name" value="IRON III DICITRATE TRANSPORT PROTEIN FECA"/>
    <property type="match status" value="1"/>
</dbReference>
<evidence type="ECO:0000256" key="7">
    <source>
        <dbReference type="ARBA" id="ARBA00022729"/>
    </source>
</evidence>
<evidence type="ECO:0000256" key="6">
    <source>
        <dbReference type="ARBA" id="ARBA00022692"/>
    </source>
</evidence>
<evidence type="ECO:0000256" key="12">
    <source>
        <dbReference type="ARBA" id="ARBA00023170"/>
    </source>
</evidence>
<feature type="domain" description="TonB-dependent receptor-like beta-barrel" evidence="18">
    <location>
        <begin position="273"/>
        <end position="687"/>
    </location>
</feature>
<dbReference type="EMBL" id="CP041636">
    <property type="protein sequence ID" value="QDO97778.1"/>
    <property type="molecule type" value="Genomic_DNA"/>
</dbReference>